<evidence type="ECO:0000256" key="1">
    <source>
        <dbReference type="SAM" id="SignalP"/>
    </source>
</evidence>
<evidence type="ECO:0000313" key="2">
    <source>
        <dbReference type="EMBL" id="CAF4899403.1"/>
    </source>
</evidence>
<gene>
    <name evidence="2" type="ORF">PMACD_LOCUS11154</name>
</gene>
<dbReference type="OrthoDB" id="7333381at2759"/>
<feature type="chain" id="PRO_5032860756" evidence="1">
    <location>
        <begin position="16"/>
        <end position="189"/>
    </location>
</feature>
<reference evidence="2" key="1">
    <citation type="submission" date="2021-02" db="EMBL/GenBank/DDBJ databases">
        <authorList>
            <person name="Steward A R."/>
        </authorList>
    </citation>
    <scope>NUCLEOTIDE SEQUENCE</scope>
</reference>
<keyword evidence="3" id="KW-1185">Reference proteome</keyword>
<comment type="caution">
    <text evidence="2">The sequence shown here is derived from an EMBL/GenBank/DDBJ whole genome shotgun (WGS) entry which is preliminary data.</text>
</comment>
<accession>A0A821V3C4</accession>
<sequence>MKLLSLLFLITLISAQSVNNISIKRKLLSYMENNTTSWSELFADFVTSNIKVFRQKTTENETIPDPTNNSVAKIFSSVFKIFKTYVYDPLKGRKVDVNIQADIHTNLQEDKRVVKASSNPKEDVEVIEPRYHGKLKTDIEGASLCLDGFIKDADGNCVEVKPSKFIVSVPKHCPIGYRSDWLGNCRQSF</sequence>
<organism evidence="2 3">
    <name type="scientific">Pieris macdunnoughi</name>
    <dbReference type="NCBI Taxonomy" id="345717"/>
    <lineage>
        <taxon>Eukaryota</taxon>
        <taxon>Metazoa</taxon>
        <taxon>Ecdysozoa</taxon>
        <taxon>Arthropoda</taxon>
        <taxon>Hexapoda</taxon>
        <taxon>Insecta</taxon>
        <taxon>Pterygota</taxon>
        <taxon>Neoptera</taxon>
        <taxon>Endopterygota</taxon>
        <taxon>Lepidoptera</taxon>
        <taxon>Glossata</taxon>
        <taxon>Ditrysia</taxon>
        <taxon>Papilionoidea</taxon>
        <taxon>Pieridae</taxon>
        <taxon>Pierinae</taxon>
        <taxon>Pieris</taxon>
    </lineage>
</organism>
<feature type="signal peptide" evidence="1">
    <location>
        <begin position="1"/>
        <end position="15"/>
    </location>
</feature>
<dbReference type="AlphaFoldDB" id="A0A821V3C4"/>
<protein>
    <submittedName>
        <fullName evidence="2">Uncharacterized protein</fullName>
    </submittedName>
</protein>
<proteinExistence type="predicted"/>
<keyword evidence="1" id="KW-0732">Signal</keyword>
<dbReference type="Proteomes" id="UP000663880">
    <property type="component" value="Unassembled WGS sequence"/>
</dbReference>
<evidence type="ECO:0000313" key="3">
    <source>
        <dbReference type="Proteomes" id="UP000663880"/>
    </source>
</evidence>
<name>A0A821V3C4_9NEOP</name>
<dbReference type="EMBL" id="CAJOBZ010000036">
    <property type="protein sequence ID" value="CAF4899403.1"/>
    <property type="molecule type" value="Genomic_DNA"/>
</dbReference>